<proteinExistence type="predicted"/>
<dbReference type="EMBL" id="BAABHB010000003">
    <property type="protein sequence ID" value="GAA4404841.1"/>
    <property type="molecule type" value="Genomic_DNA"/>
</dbReference>
<keyword evidence="2" id="KW-1185">Reference proteome</keyword>
<dbReference type="PANTHER" id="PTHR35792:SF1">
    <property type="entry name" value="SLL0268 PROTEIN"/>
    <property type="match status" value="1"/>
</dbReference>
<dbReference type="InterPro" id="IPR024623">
    <property type="entry name" value="YtxH"/>
</dbReference>
<dbReference type="PANTHER" id="PTHR35792">
    <property type="entry name" value="GENERAL STRESS PROTEIN"/>
    <property type="match status" value="1"/>
</dbReference>
<evidence type="ECO:0000313" key="2">
    <source>
        <dbReference type="Proteomes" id="UP001500936"/>
    </source>
</evidence>
<sequence length="81" mass="8857">MRSLPGLLVGLVTGAVVGLLLAPRSGRETRERLSTDADNFFKDLQDQLQTGLDNIKDQYKEMMDANSSRFKGDTGGSEPRA</sequence>
<dbReference type="RefSeq" id="WP_345267061.1">
    <property type="nucleotide sequence ID" value="NZ_BAABHB010000003.1"/>
</dbReference>
<evidence type="ECO:0000313" key="1">
    <source>
        <dbReference type="EMBL" id="GAA4404841.1"/>
    </source>
</evidence>
<accession>A0ABP8KFD4</accession>
<dbReference type="Pfam" id="PF12732">
    <property type="entry name" value="YtxH"/>
    <property type="match status" value="1"/>
</dbReference>
<dbReference type="InterPro" id="IPR052928">
    <property type="entry name" value="Desiccation-related_membrane"/>
</dbReference>
<comment type="caution">
    <text evidence="1">The sequence shown here is derived from an EMBL/GenBank/DDBJ whole genome shotgun (WGS) entry which is preliminary data.</text>
</comment>
<gene>
    <name evidence="1" type="ORF">GCM10023187_22640</name>
</gene>
<dbReference type="Proteomes" id="UP001500936">
    <property type="component" value="Unassembled WGS sequence"/>
</dbReference>
<name>A0ABP8KFD4_9BACT</name>
<protein>
    <recommendedName>
        <fullName evidence="3">Gas vesicle protein</fullName>
    </recommendedName>
</protein>
<reference evidence="2" key="1">
    <citation type="journal article" date="2019" name="Int. J. Syst. Evol. Microbiol.">
        <title>The Global Catalogue of Microorganisms (GCM) 10K type strain sequencing project: providing services to taxonomists for standard genome sequencing and annotation.</title>
        <authorList>
            <consortium name="The Broad Institute Genomics Platform"/>
            <consortium name="The Broad Institute Genome Sequencing Center for Infectious Disease"/>
            <person name="Wu L."/>
            <person name="Ma J."/>
        </authorList>
    </citation>
    <scope>NUCLEOTIDE SEQUENCE [LARGE SCALE GENOMIC DNA]</scope>
    <source>
        <strain evidence="2">JCM 17925</strain>
    </source>
</reference>
<evidence type="ECO:0008006" key="3">
    <source>
        <dbReference type="Google" id="ProtNLM"/>
    </source>
</evidence>
<organism evidence="1 2">
    <name type="scientific">Nibrella viscosa</name>
    <dbReference type="NCBI Taxonomy" id="1084524"/>
    <lineage>
        <taxon>Bacteria</taxon>
        <taxon>Pseudomonadati</taxon>
        <taxon>Bacteroidota</taxon>
        <taxon>Cytophagia</taxon>
        <taxon>Cytophagales</taxon>
        <taxon>Spirosomataceae</taxon>
        <taxon>Nibrella</taxon>
    </lineage>
</organism>